<name>A0ABW8ZIN3_9BURK</name>
<feature type="transmembrane region" description="Helical" evidence="7">
    <location>
        <begin position="312"/>
        <end position="338"/>
    </location>
</feature>
<feature type="compositionally biased region" description="Low complexity" evidence="8">
    <location>
        <begin position="8"/>
        <end position="21"/>
    </location>
</feature>
<evidence type="ECO:0000256" key="4">
    <source>
        <dbReference type="ARBA" id="ARBA00022692"/>
    </source>
</evidence>
<dbReference type="Pfam" id="PF00528">
    <property type="entry name" value="BPD_transp_1"/>
    <property type="match status" value="1"/>
</dbReference>
<dbReference type="EMBL" id="JAQQFN010000002">
    <property type="protein sequence ID" value="MFL9882133.1"/>
    <property type="molecule type" value="Genomic_DNA"/>
</dbReference>
<feature type="transmembrane region" description="Helical" evidence="7">
    <location>
        <begin position="142"/>
        <end position="162"/>
    </location>
</feature>
<feature type="transmembrane region" description="Helical" evidence="7">
    <location>
        <begin position="267"/>
        <end position="292"/>
    </location>
</feature>
<keyword evidence="11" id="KW-1185">Reference proteome</keyword>
<dbReference type="Proteomes" id="UP001629249">
    <property type="component" value="Unassembled WGS sequence"/>
</dbReference>
<dbReference type="SUPFAM" id="SSF161098">
    <property type="entry name" value="MetI-like"/>
    <property type="match status" value="1"/>
</dbReference>
<keyword evidence="3" id="KW-1003">Cell membrane</keyword>
<dbReference type="Pfam" id="PF19300">
    <property type="entry name" value="BPD_transp_1_N"/>
    <property type="match status" value="1"/>
</dbReference>
<evidence type="ECO:0000256" key="5">
    <source>
        <dbReference type="ARBA" id="ARBA00022989"/>
    </source>
</evidence>
<evidence type="ECO:0000313" key="11">
    <source>
        <dbReference type="Proteomes" id="UP001629249"/>
    </source>
</evidence>
<reference evidence="10 11" key="1">
    <citation type="journal article" date="2024" name="Chem. Sci.">
        <title>Discovery of megapolipeptins by genome mining of a Burkholderiales bacteria collection.</title>
        <authorList>
            <person name="Paulo B.S."/>
            <person name="Recchia M.J.J."/>
            <person name="Lee S."/>
            <person name="Fergusson C.H."/>
            <person name="Romanowski S.B."/>
            <person name="Hernandez A."/>
            <person name="Krull N."/>
            <person name="Liu D.Y."/>
            <person name="Cavanagh H."/>
            <person name="Bos A."/>
            <person name="Gray C.A."/>
            <person name="Murphy B.T."/>
            <person name="Linington R.G."/>
            <person name="Eustaquio A.S."/>
        </authorList>
    </citation>
    <scope>NUCLEOTIDE SEQUENCE [LARGE SCALE GENOMIC DNA]</scope>
    <source>
        <strain evidence="10 11">RL16-012-BIC-B</strain>
    </source>
</reference>
<dbReference type="InterPro" id="IPR035906">
    <property type="entry name" value="MetI-like_sf"/>
</dbReference>
<dbReference type="PANTHER" id="PTHR43163">
    <property type="entry name" value="DIPEPTIDE TRANSPORT SYSTEM PERMEASE PROTEIN DPPB-RELATED"/>
    <property type="match status" value="1"/>
</dbReference>
<dbReference type="RefSeq" id="WP_408330952.1">
    <property type="nucleotide sequence ID" value="NZ_JAQQFH010000017.1"/>
</dbReference>
<feature type="transmembrane region" description="Helical" evidence="7">
    <location>
        <begin position="49"/>
        <end position="70"/>
    </location>
</feature>
<feature type="domain" description="ABC transmembrane type-1" evidence="9">
    <location>
        <begin position="136"/>
        <end position="335"/>
    </location>
</feature>
<comment type="subcellular location">
    <subcellularLocation>
        <location evidence="1 7">Cell membrane</location>
        <topology evidence="1 7">Multi-pass membrane protein</topology>
    </subcellularLocation>
</comment>
<evidence type="ECO:0000256" key="2">
    <source>
        <dbReference type="ARBA" id="ARBA00022448"/>
    </source>
</evidence>
<feature type="region of interest" description="Disordered" evidence="8">
    <location>
        <begin position="1"/>
        <end position="21"/>
    </location>
</feature>
<comment type="caution">
    <text evidence="10">The sequence shown here is derived from an EMBL/GenBank/DDBJ whole genome shotgun (WGS) entry which is preliminary data.</text>
</comment>
<evidence type="ECO:0000259" key="9">
    <source>
        <dbReference type="PROSITE" id="PS50928"/>
    </source>
</evidence>
<keyword evidence="2 7" id="KW-0813">Transport</keyword>
<dbReference type="CDD" id="cd06261">
    <property type="entry name" value="TM_PBP2"/>
    <property type="match status" value="1"/>
</dbReference>
<dbReference type="PROSITE" id="PS50928">
    <property type="entry name" value="ABC_TM1"/>
    <property type="match status" value="1"/>
</dbReference>
<feature type="transmembrane region" description="Helical" evidence="7">
    <location>
        <begin position="174"/>
        <end position="196"/>
    </location>
</feature>
<keyword evidence="5 7" id="KW-1133">Transmembrane helix</keyword>
<evidence type="ECO:0000256" key="8">
    <source>
        <dbReference type="SAM" id="MobiDB-lite"/>
    </source>
</evidence>
<dbReference type="PANTHER" id="PTHR43163:SF6">
    <property type="entry name" value="DIPEPTIDE TRANSPORT SYSTEM PERMEASE PROTEIN DPPB-RELATED"/>
    <property type="match status" value="1"/>
</dbReference>
<evidence type="ECO:0000313" key="10">
    <source>
        <dbReference type="EMBL" id="MFL9882133.1"/>
    </source>
</evidence>
<dbReference type="InterPro" id="IPR000515">
    <property type="entry name" value="MetI-like"/>
</dbReference>
<evidence type="ECO:0000256" key="7">
    <source>
        <dbReference type="RuleBase" id="RU363032"/>
    </source>
</evidence>
<dbReference type="Gene3D" id="1.10.3720.10">
    <property type="entry name" value="MetI-like"/>
    <property type="match status" value="1"/>
</dbReference>
<dbReference type="InterPro" id="IPR045621">
    <property type="entry name" value="BPD_transp_1_N"/>
</dbReference>
<keyword evidence="4 7" id="KW-0812">Transmembrane</keyword>
<keyword evidence="6 7" id="KW-0472">Membrane</keyword>
<evidence type="ECO:0000256" key="6">
    <source>
        <dbReference type="ARBA" id="ARBA00023136"/>
    </source>
</evidence>
<comment type="similarity">
    <text evidence="7">Belongs to the binding-protein-dependent transport system permease family.</text>
</comment>
<protein>
    <submittedName>
        <fullName evidence="10">ABC transporter permease</fullName>
    </submittedName>
</protein>
<accession>A0ABW8ZIN3</accession>
<sequence>MTQPTTLPDPGAGTPSAPPASLIAPAAATRAARRTESRPWLRSPVATRLVTGVLVLWAAVTLSFVAVQIAPGDIVSLLIGEQLSTPAIQAAIRQEWGLDEPLYLQYLHYLWRILHGDFGRSYILNTEVAPLVISQLWPTLKLTGAALVVTIVFAVGLAVLSAGRRWGSRAASSLELLLASTPSFWLGIMLLFVFSFTLRLFPVAGDRGFSSIVLPALSLGLAQGAVIGRVLRKGIERALDEPFALTVRSWGVGEFALRVRHALRHAALPAVTLAGWLVGGLLSGAVITEQVFGRPGLGKITVDAVLARDMPVILAIAILSAAIYVVLSTAVDLLYLLIDPRLRERRARR</sequence>
<proteinExistence type="inferred from homology"/>
<evidence type="ECO:0000256" key="3">
    <source>
        <dbReference type="ARBA" id="ARBA00022475"/>
    </source>
</evidence>
<gene>
    <name evidence="10" type="ORF">PQR66_03810</name>
</gene>
<feature type="transmembrane region" description="Helical" evidence="7">
    <location>
        <begin position="208"/>
        <end position="227"/>
    </location>
</feature>
<organism evidence="10 11">
    <name type="scientific">Paraburkholderia agricolaris</name>
    <dbReference type="NCBI Taxonomy" id="2152888"/>
    <lineage>
        <taxon>Bacteria</taxon>
        <taxon>Pseudomonadati</taxon>
        <taxon>Pseudomonadota</taxon>
        <taxon>Betaproteobacteria</taxon>
        <taxon>Burkholderiales</taxon>
        <taxon>Burkholderiaceae</taxon>
        <taxon>Paraburkholderia</taxon>
    </lineage>
</organism>
<evidence type="ECO:0000256" key="1">
    <source>
        <dbReference type="ARBA" id="ARBA00004651"/>
    </source>
</evidence>